<reference evidence="1 2" key="1">
    <citation type="journal article" date="2019" name="Commun. Biol.">
        <title>The bagworm genome reveals a unique fibroin gene that provides high tensile strength.</title>
        <authorList>
            <person name="Kono N."/>
            <person name="Nakamura H."/>
            <person name="Ohtoshi R."/>
            <person name="Tomita M."/>
            <person name="Numata K."/>
            <person name="Arakawa K."/>
        </authorList>
    </citation>
    <scope>NUCLEOTIDE SEQUENCE [LARGE SCALE GENOMIC DNA]</scope>
</reference>
<dbReference type="AlphaFoldDB" id="A0A4C1T7L1"/>
<dbReference type="Proteomes" id="UP000299102">
    <property type="component" value="Unassembled WGS sequence"/>
</dbReference>
<comment type="caution">
    <text evidence="1">The sequence shown here is derived from an EMBL/GenBank/DDBJ whole genome shotgun (WGS) entry which is preliminary data.</text>
</comment>
<accession>A0A4C1T7L1</accession>
<keyword evidence="2" id="KW-1185">Reference proteome</keyword>
<sequence length="106" mass="11846">MIDMDYIHSRRDGGQRLVNDINTVYVRNFSPSRMTCHDLAKAVSVSGRRCCELRAEKEVGSVLTSARRTARRVSPQKGNACNYVLEKLACMTCDVIDDCNVDSLTS</sequence>
<proteinExistence type="predicted"/>
<dbReference type="EMBL" id="BGZK01000034">
    <property type="protein sequence ID" value="GBP09261.1"/>
    <property type="molecule type" value="Genomic_DNA"/>
</dbReference>
<protein>
    <submittedName>
        <fullName evidence="1">Uncharacterized protein</fullName>
    </submittedName>
</protein>
<evidence type="ECO:0000313" key="2">
    <source>
        <dbReference type="Proteomes" id="UP000299102"/>
    </source>
</evidence>
<name>A0A4C1T7L1_EUMVA</name>
<evidence type="ECO:0000313" key="1">
    <source>
        <dbReference type="EMBL" id="GBP09261.1"/>
    </source>
</evidence>
<organism evidence="1 2">
    <name type="scientific">Eumeta variegata</name>
    <name type="common">Bagworm moth</name>
    <name type="synonym">Eumeta japonica</name>
    <dbReference type="NCBI Taxonomy" id="151549"/>
    <lineage>
        <taxon>Eukaryota</taxon>
        <taxon>Metazoa</taxon>
        <taxon>Ecdysozoa</taxon>
        <taxon>Arthropoda</taxon>
        <taxon>Hexapoda</taxon>
        <taxon>Insecta</taxon>
        <taxon>Pterygota</taxon>
        <taxon>Neoptera</taxon>
        <taxon>Endopterygota</taxon>
        <taxon>Lepidoptera</taxon>
        <taxon>Glossata</taxon>
        <taxon>Ditrysia</taxon>
        <taxon>Tineoidea</taxon>
        <taxon>Psychidae</taxon>
        <taxon>Oiketicinae</taxon>
        <taxon>Eumeta</taxon>
    </lineage>
</organism>
<gene>
    <name evidence="1" type="ORF">EVAR_4110_1</name>
</gene>